<evidence type="ECO:0000256" key="9">
    <source>
        <dbReference type="SAM" id="Phobius"/>
    </source>
</evidence>
<gene>
    <name evidence="11" type="ORF">ACFO3J_14040</name>
</gene>
<feature type="transmembrane region" description="Helical" evidence="9">
    <location>
        <begin position="413"/>
        <end position="432"/>
    </location>
</feature>
<feature type="transmembrane region" description="Helical" evidence="9">
    <location>
        <begin position="67"/>
        <end position="86"/>
    </location>
</feature>
<evidence type="ECO:0000256" key="6">
    <source>
        <dbReference type="ARBA" id="ARBA00022989"/>
    </source>
</evidence>
<dbReference type="SUPFAM" id="SSF103473">
    <property type="entry name" value="MFS general substrate transporter"/>
    <property type="match status" value="1"/>
</dbReference>
<dbReference type="NCBIfam" id="TIGR00711">
    <property type="entry name" value="efflux_EmrB"/>
    <property type="match status" value="1"/>
</dbReference>
<feature type="transmembrane region" description="Helical" evidence="9">
    <location>
        <begin position="316"/>
        <end position="337"/>
    </location>
</feature>
<evidence type="ECO:0000256" key="3">
    <source>
        <dbReference type="ARBA" id="ARBA00022448"/>
    </source>
</evidence>
<dbReference type="CDD" id="cd17321">
    <property type="entry name" value="MFS_MMR_MDR_like"/>
    <property type="match status" value="1"/>
</dbReference>
<keyword evidence="7 9" id="KW-0472">Membrane</keyword>
<feature type="transmembrane region" description="Helical" evidence="9">
    <location>
        <begin position="213"/>
        <end position="230"/>
    </location>
</feature>
<feature type="transmembrane region" description="Helical" evidence="9">
    <location>
        <begin position="181"/>
        <end position="201"/>
    </location>
</feature>
<feature type="transmembrane region" description="Helical" evidence="9">
    <location>
        <begin position="250"/>
        <end position="275"/>
    </location>
</feature>
<feature type="transmembrane region" description="Helical" evidence="9">
    <location>
        <begin position="150"/>
        <end position="169"/>
    </location>
</feature>
<feature type="transmembrane region" description="Helical" evidence="9">
    <location>
        <begin position="343"/>
        <end position="366"/>
    </location>
</feature>
<evidence type="ECO:0000256" key="4">
    <source>
        <dbReference type="ARBA" id="ARBA00022475"/>
    </source>
</evidence>
<name>A0ABV8HKS0_9ACTN</name>
<evidence type="ECO:0000313" key="11">
    <source>
        <dbReference type="EMBL" id="MFC4032599.1"/>
    </source>
</evidence>
<dbReference type="Pfam" id="PF07690">
    <property type="entry name" value="MFS_1"/>
    <property type="match status" value="1"/>
</dbReference>
<feature type="transmembrane region" description="Helical" evidence="9">
    <location>
        <begin position="122"/>
        <end position="144"/>
    </location>
</feature>
<comment type="caution">
    <text evidence="11">The sequence shown here is derived from an EMBL/GenBank/DDBJ whole genome shotgun (WGS) entry which is preliminary data.</text>
</comment>
<dbReference type="InterPro" id="IPR011701">
    <property type="entry name" value="MFS"/>
</dbReference>
<dbReference type="Gene3D" id="1.20.1250.20">
    <property type="entry name" value="MFS general substrate transporter like domains"/>
    <property type="match status" value="1"/>
</dbReference>
<protein>
    <submittedName>
        <fullName evidence="11">MFS transporter</fullName>
    </submittedName>
</protein>
<keyword evidence="12" id="KW-1185">Reference proteome</keyword>
<evidence type="ECO:0000256" key="5">
    <source>
        <dbReference type="ARBA" id="ARBA00022692"/>
    </source>
</evidence>
<proteinExistence type="inferred from homology"/>
<feature type="domain" description="Major facilitator superfamily (MFS) profile" evidence="10">
    <location>
        <begin position="1"/>
        <end position="436"/>
    </location>
</feature>
<evidence type="ECO:0000256" key="8">
    <source>
        <dbReference type="ARBA" id="ARBA00023251"/>
    </source>
</evidence>
<sequence>MCLGFFAVILDTTIVNVALPAVGASFHAGVTNLQWVVNGYNIVFAALLLTCGALADRRGAKRVFRTGVGVFLAGSLVCGLAPDLSVLLGGRVVQGLGAALLMPASLALITQAHPEPAERTRAVASWAVCAGAATATGPVLGGLLVGMTGWRSIFLVNLPVGAIVLILLARYPAESYTTWRGVDMQGQVLGVIALAAMAFGVTEAGSHGWEGRATLLPLAAALLAIAAFVATERKVLTPLLPPSLLAHRGFMATTGVGLLLNFGVYGQVFVLSLYFQQTRHFGALTTGLMLLPFAGVTLLGPPVTGRLIGRLGARSLMTGGQLLAAAGTTVLACAGPHTPYPELVPGLFLLGLGMAATMPSMTVAAMRAAPRELAGIASGVLTAARQVGAVLGVALLGSLIADTRHAGRRMEEALTIAVGAFLLGAVLSAYGARPVPAGPGVR</sequence>
<dbReference type="EMBL" id="JBHSBB010000010">
    <property type="protein sequence ID" value="MFC4032599.1"/>
    <property type="molecule type" value="Genomic_DNA"/>
</dbReference>
<keyword evidence="3" id="KW-0813">Transport</keyword>
<dbReference type="PANTHER" id="PTHR42718:SF9">
    <property type="entry name" value="MAJOR FACILITATOR SUPERFAMILY MULTIDRUG TRANSPORTER MFSC"/>
    <property type="match status" value="1"/>
</dbReference>
<feature type="transmembrane region" description="Helical" evidence="9">
    <location>
        <begin position="281"/>
        <end position="304"/>
    </location>
</feature>
<evidence type="ECO:0000313" key="12">
    <source>
        <dbReference type="Proteomes" id="UP001595765"/>
    </source>
</evidence>
<evidence type="ECO:0000256" key="7">
    <source>
        <dbReference type="ARBA" id="ARBA00023136"/>
    </source>
</evidence>
<feature type="transmembrane region" description="Helical" evidence="9">
    <location>
        <begin position="373"/>
        <end position="401"/>
    </location>
</feature>
<keyword evidence="6 9" id="KW-1133">Transmembrane helix</keyword>
<feature type="transmembrane region" description="Helical" evidence="9">
    <location>
        <begin position="36"/>
        <end position="55"/>
    </location>
</feature>
<dbReference type="InterPro" id="IPR020846">
    <property type="entry name" value="MFS_dom"/>
</dbReference>
<evidence type="ECO:0000256" key="1">
    <source>
        <dbReference type="ARBA" id="ARBA00004651"/>
    </source>
</evidence>
<keyword evidence="5 9" id="KW-0812">Transmembrane</keyword>
<dbReference type="PROSITE" id="PS50850">
    <property type="entry name" value="MFS"/>
    <property type="match status" value="1"/>
</dbReference>
<reference evidence="12" key="1">
    <citation type="journal article" date="2019" name="Int. J. Syst. Evol. Microbiol.">
        <title>The Global Catalogue of Microorganisms (GCM) 10K type strain sequencing project: providing services to taxonomists for standard genome sequencing and annotation.</title>
        <authorList>
            <consortium name="The Broad Institute Genomics Platform"/>
            <consortium name="The Broad Institute Genome Sequencing Center for Infectious Disease"/>
            <person name="Wu L."/>
            <person name="Ma J."/>
        </authorList>
    </citation>
    <scope>NUCLEOTIDE SEQUENCE [LARGE SCALE GENOMIC DNA]</scope>
    <source>
        <strain evidence="12">CGMCC 4.7237</strain>
    </source>
</reference>
<dbReference type="Gene3D" id="1.20.1720.10">
    <property type="entry name" value="Multidrug resistance protein D"/>
    <property type="match status" value="1"/>
</dbReference>
<accession>A0ABV8HKS0</accession>
<dbReference type="RefSeq" id="WP_386429662.1">
    <property type="nucleotide sequence ID" value="NZ_JBHSBB010000010.1"/>
</dbReference>
<dbReference type="InterPro" id="IPR036259">
    <property type="entry name" value="MFS_trans_sf"/>
</dbReference>
<keyword evidence="4" id="KW-1003">Cell membrane</keyword>
<dbReference type="Proteomes" id="UP001595765">
    <property type="component" value="Unassembled WGS sequence"/>
</dbReference>
<comment type="subcellular location">
    <subcellularLocation>
        <location evidence="1">Cell membrane</location>
        <topology evidence="1">Multi-pass membrane protein</topology>
    </subcellularLocation>
</comment>
<dbReference type="InterPro" id="IPR004638">
    <property type="entry name" value="EmrB-like"/>
</dbReference>
<evidence type="ECO:0000256" key="2">
    <source>
        <dbReference type="ARBA" id="ARBA00008537"/>
    </source>
</evidence>
<comment type="similarity">
    <text evidence="2">Belongs to the major facilitator superfamily. EmrB family.</text>
</comment>
<evidence type="ECO:0000259" key="10">
    <source>
        <dbReference type="PROSITE" id="PS50850"/>
    </source>
</evidence>
<dbReference type="PANTHER" id="PTHR42718">
    <property type="entry name" value="MAJOR FACILITATOR SUPERFAMILY MULTIDRUG TRANSPORTER MFSC"/>
    <property type="match status" value="1"/>
</dbReference>
<organism evidence="11 12">
    <name type="scientific">Streptomyces polygonati</name>
    <dbReference type="NCBI Taxonomy" id="1617087"/>
    <lineage>
        <taxon>Bacteria</taxon>
        <taxon>Bacillati</taxon>
        <taxon>Actinomycetota</taxon>
        <taxon>Actinomycetes</taxon>
        <taxon>Kitasatosporales</taxon>
        <taxon>Streptomycetaceae</taxon>
        <taxon>Streptomyces</taxon>
    </lineage>
</organism>
<keyword evidence="8" id="KW-0046">Antibiotic resistance</keyword>